<dbReference type="InterPro" id="IPR024607">
    <property type="entry name" value="Sulfatase_CS"/>
</dbReference>
<feature type="chain" id="PRO_5026957440" evidence="7">
    <location>
        <begin position="18"/>
        <end position="495"/>
    </location>
</feature>
<evidence type="ECO:0000256" key="1">
    <source>
        <dbReference type="ARBA" id="ARBA00001913"/>
    </source>
</evidence>
<dbReference type="PIRSF" id="PIRSF036666">
    <property type="entry name" value="G6S"/>
    <property type="match status" value="1"/>
</dbReference>
<evidence type="ECO:0000256" key="3">
    <source>
        <dbReference type="ARBA" id="ARBA00022729"/>
    </source>
</evidence>
<feature type="domain" description="Sulfatase N-terminal" evidence="8">
    <location>
        <begin position="25"/>
        <end position="352"/>
    </location>
</feature>
<feature type="modified residue" description="3-oxoalanine (Cys)" evidence="6">
    <location>
        <position position="69"/>
    </location>
</feature>
<dbReference type="Pfam" id="PF00884">
    <property type="entry name" value="Sulfatase"/>
    <property type="match status" value="1"/>
</dbReference>
<accession>A0A6J1LMJ3</accession>
<gene>
    <name evidence="10" type="primary">LOC111596960</name>
</gene>
<dbReference type="PANTHER" id="PTHR43108:SF8">
    <property type="entry name" value="SD21168P"/>
    <property type="match status" value="1"/>
</dbReference>
<dbReference type="SUPFAM" id="SSF53649">
    <property type="entry name" value="Alkaline phosphatase-like"/>
    <property type="match status" value="1"/>
</dbReference>
<comment type="similarity">
    <text evidence="2">Belongs to the sulfatase family.</text>
</comment>
<keyword evidence="5" id="KW-0325">Glycoprotein</keyword>
<evidence type="ECO:0000256" key="4">
    <source>
        <dbReference type="ARBA" id="ARBA00022801"/>
    </source>
</evidence>
<dbReference type="OrthoDB" id="96314at2759"/>
<name>A0A6J1LMJ3_DROHY</name>
<protein>
    <submittedName>
        <fullName evidence="10">N-acetylglucosamine-6-sulfatase-like isoform X1</fullName>
    </submittedName>
</protein>
<evidence type="ECO:0000256" key="5">
    <source>
        <dbReference type="ARBA" id="ARBA00023180"/>
    </source>
</evidence>
<evidence type="ECO:0000259" key="8">
    <source>
        <dbReference type="Pfam" id="PF00884"/>
    </source>
</evidence>
<dbReference type="GeneID" id="111596960"/>
<dbReference type="Proteomes" id="UP000504633">
    <property type="component" value="Unplaced"/>
</dbReference>
<keyword evidence="9" id="KW-1185">Reference proteome</keyword>
<dbReference type="InterPro" id="IPR000917">
    <property type="entry name" value="Sulfatase_N"/>
</dbReference>
<dbReference type="InterPro" id="IPR017850">
    <property type="entry name" value="Alkaline_phosphatase_core_sf"/>
</dbReference>
<keyword evidence="4" id="KW-0378">Hydrolase</keyword>
<reference evidence="10" key="1">
    <citation type="submission" date="2025-08" db="UniProtKB">
        <authorList>
            <consortium name="RefSeq"/>
        </authorList>
    </citation>
    <scope>IDENTIFICATION</scope>
    <source>
        <strain evidence="10">15085-1641.00</strain>
        <tissue evidence="10">Whole body</tissue>
    </source>
</reference>
<evidence type="ECO:0000256" key="6">
    <source>
        <dbReference type="PIRSR" id="PIRSR036666-50"/>
    </source>
</evidence>
<dbReference type="OMA" id="WCHGEHE"/>
<dbReference type="KEGG" id="dhe:111596960"/>
<comment type="cofactor">
    <cofactor evidence="1">
        <name>Ca(2+)</name>
        <dbReference type="ChEBI" id="CHEBI:29108"/>
    </cofactor>
</comment>
<evidence type="ECO:0000256" key="2">
    <source>
        <dbReference type="ARBA" id="ARBA00008779"/>
    </source>
</evidence>
<dbReference type="RefSeq" id="XP_023167188.1">
    <property type="nucleotide sequence ID" value="XM_023311420.2"/>
</dbReference>
<dbReference type="PROSITE" id="PS00523">
    <property type="entry name" value="SULFATASE_1"/>
    <property type="match status" value="1"/>
</dbReference>
<dbReference type="AlphaFoldDB" id="A0A6J1LMJ3"/>
<dbReference type="Gene3D" id="3.40.720.10">
    <property type="entry name" value="Alkaline Phosphatase, subunit A"/>
    <property type="match status" value="1"/>
</dbReference>
<comment type="PTM">
    <text evidence="6">The conversion to 3-oxoalanine (also known as C-formylglycine, FGly), of a serine or cysteine residue in prokaryotes and of a cysteine residue in eukaryotes, is critical for catalytic activity.</text>
</comment>
<dbReference type="GO" id="GO:0005539">
    <property type="term" value="F:glycosaminoglycan binding"/>
    <property type="evidence" value="ECO:0007669"/>
    <property type="project" value="TreeGrafter"/>
</dbReference>
<evidence type="ECO:0000313" key="10">
    <source>
        <dbReference type="RefSeq" id="XP_023167188.1"/>
    </source>
</evidence>
<dbReference type="PANTHER" id="PTHR43108">
    <property type="entry name" value="N-ACETYLGLUCOSAMINE-6-SULFATASE FAMILY MEMBER"/>
    <property type="match status" value="1"/>
</dbReference>
<organism evidence="9 10">
    <name type="scientific">Drosophila hydei</name>
    <name type="common">Fruit fly</name>
    <dbReference type="NCBI Taxonomy" id="7224"/>
    <lineage>
        <taxon>Eukaryota</taxon>
        <taxon>Metazoa</taxon>
        <taxon>Ecdysozoa</taxon>
        <taxon>Arthropoda</taxon>
        <taxon>Hexapoda</taxon>
        <taxon>Insecta</taxon>
        <taxon>Pterygota</taxon>
        <taxon>Neoptera</taxon>
        <taxon>Endopterygota</taxon>
        <taxon>Diptera</taxon>
        <taxon>Brachycera</taxon>
        <taxon>Muscomorpha</taxon>
        <taxon>Ephydroidea</taxon>
        <taxon>Drosophilidae</taxon>
        <taxon>Drosophila</taxon>
    </lineage>
</organism>
<dbReference type="CDD" id="cd16147">
    <property type="entry name" value="G6S"/>
    <property type="match status" value="1"/>
</dbReference>
<keyword evidence="3 7" id="KW-0732">Signal</keyword>
<dbReference type="GO" id="GO:0008449">
    <property type="term" value="F:N-acetylglucosamine-6-sulfatase activity"/>
    <property type="evidence" value="ECO:0007669"/>
    <property type="project" value="InterPro"/>
</dbReference>
<dbReference type="InterPro" id="IPR012251">
    <property type="entry name" value="GlcNAc_6-SO4ase"/>
</dbReference>
<feature type="signal peptide" evidence="7">
    <location>
        <begin position="1"/>
        <end position="17"/>
    </location>
</feature>
<evidence type="ECO:0000313" key="9">
    <source>
        <dbReference type="Proteomes" id="UP000504633"/>
    </source>
</evidence>
<sequence>MLLHIIPILLYVGPTFGFIQQLPSPNILLLLTDDQDVELHGMYPLQQTTKILSEFGTKFTNAYTNTPLCCPARASLLTGQYAHNHMTFNNSLNGGCNGHQWHTIFEPRALPVLLQKHGYQTFFGGKYLNQFKGAEVPPGWNEFYGLHGNSRYYNYTLRENKRNVSYANMYLTDLLRDRVVQFIHNVISEHDQKPFFAMISPPAAHAPFTPAPRHKGVYSHVRALRTPSFNTPSKDKHWLVRSAHRLPNSTVVTVDEYFQKRWETLLAVDEMMVTLVSLLKEKQCLDNTYIIYTSDNGYHLGQFAQPFDKRQPYQTDIKVPLLIRGPDVPVGLLMHMPVSLLDIMPTILEWAGLLVPNYIDGRSFRYELLQMHQMNPLSQQRVLLIEYWGEGNDDTYNPACPGQHTDHLAECTLDADCHCQDAWNNTYTCIRDFRFKRDRIFCEFKDTENFIEAYDLIQDPYQLKNIGYELLPNERALYGLLLKNLTICAGKSCHI</sequence>
<evidence type="ECO:0000256" key="7">
    <source>
        <dbReference type="SAM" id="SignalP"/>
    </source>
</evidence>
<proteinExistence type="inferred from homology"/>
<dbReference type="GO" id="GO:0030203">
    <property type="term" value="P:glycosaminoglycan metabolic process"/>
    <property type="evidence" value="ECO:0007669"/>
    <property type="project" value="InterPro"/>
</dbReference>